<name>A0A933GLD2_UNCTE</name>
<feature type="non-terminal residue" evidence="2">
    <location>
        <position position="289"/>
    </location>
</feature>
<evidence type="ECO:0000313" key="2">
    <source>
        <dbReference type="EMBL" id="MBI4595493.1"/>
    </source>
</evidence>
<accession>A0A933GLD2</accession>
<sequence length="289" mass="30158">MEKGINSGLKSLIVLLGVFIILTLSVPVTAADVVASQSILFNNGTDPNIPQYRLTVAKTGTGNGTVTNWPAGIDCGPDCSDWYDYGTEVTLTAISDEGSYFEGWSGGDCQDTVGCTLVISGHTNLTANFQSKNFFDRWDWHWRNPLPQGNSLFGITYGDGAFVAVGDRGAIITSSDGITWTAGSSGTSNGLRGITYGKGTFVAVGDRGATLTSADGITWTARASGTLNWLYGITYGNGTFVAVGEGGAILTSVDSMTWSVRSSGTSTWLTGITYGNGTFVAVGDEGAIV</sequence>
<proteinExistence type="predicted"/>
<organism evidence="2 3">
    <name type="scientific">Tectimicrobiota bacterium</name>
    <dbReference type="NCBI Taxonomy" id="2528274"/>
    <lineage>
        <taxon>Bacteria</taxon>
        <taxon>Pseudomonadati</taxon>
        <taxon>Nitrospinota/Tectimicrobiota group</taxon>
        <taxon>Candidatus Tectimicrobiota</taxon>
    </lineage>
</organism>
<dbReference type="InterPro" id="IPR036278">
    <property type="entry name" value="Sialidase_sf"/>
</dbReference>
<dbReference type="AlphaFoldDB" id="A0A933GLD2"/>
<comment type="caution">
    <text evidence="2">The sequence shown here is derived from an EMBL/GenBank/DDBJ whole genome shotgun (WGS) entry which is preliminary data.</text>
</comment>
<reference evidence="2" key="1">
    <citation type="submission" date="2020-07" db="EMBL/GenBank/DDBJ databases">
        <title>Huge and variable diversity of episymbiotic CPR bacteria and DPANN archaea in groundwater ecosystems.</title>
        <authorList>
            <person name="He C.Y."/>
            <person name="Keren R."/>
            <person name="Whittaker M."/>
            <person name="Farag I.F."/>
            <person name="Doudna J."/>
            <person name="Cate J.H.D."/>
            <person name="Banfield J.F."/>
        </authorList>
    </citation>
    <scope>NUCLEOTIDE SEQUENCE</scope>
    <source>
        <strain evidence="2">NC_groundwater_1482_Ag_S-0.65um_47_24</strain>
    </source>
</reference>
<dbReference type="Proteomes" id="UP000772181">
    <property type="component" value="Unassembled WGS sequence"/>
</dbReference>
<evidence type="ECO:0000313" key="3">
    <source>
        <dbReference type="Proteomes" id="UP000772181"/>
    </source>
</evidence>
<dbReference type="SUPFAM" id="SSF50939">
    <property type="entry name" value="Sialidases"/>
    <property type="match status" value="1"/>
</dbReference>
<dbReference type="EMBL" id="JACQWF010000172">
    <property type="protein sequence ID" value="MBI4595493.1"/>
    <property type="molecule type" value="Genomic_DNA"/>
</dbReference>
<protein>
    <recommendedName>
        <fullName evidence="1">Bacterial repeat domain-containing protein</fullName>
    </recommendedName>
</protein>
<dbReference type="InterPro" id="IPR044060">
    <property type="entry name" value="Bacterial_rp_domain"/>
</dbReference>
<feature type="domain" description="Bacterial repeat" evidence="1">
    <location>
        <begin position="55"/>
        <end position="132"/>
    </location>
</feature>
<gene>
    <name evidence="2" type="ORF">HY730_03840</name>
</gene>
<evidence type="ECO:0000259" key="1">
    <source>
        <dbReference type="Pfam" id="PF18998"/>
    </source>
</evidence>
<dbReference type="Pfam" id="PF18998">
    <property type="entry name" value="Flg_new_2"/>
    <property type="match status" value="1"/>
</dbReference>